<dbReference type="RefSeq" id="WP_006568062.1">
    <property type="nucleotide sequence ID" value="NZ_BAABZP010000001.1"/>
</dbReference>
<accession>A0A6N2RJ20</accession>
<dbReference type="InterPro" id="IPR025404">
    <property type="entry name" value="DUF4130"/>
</dbReference>
<dbReference type="AlphaFoldDB" id="A0A6N2RJ20"/>
<organism evidence="1">
    <name type="scientific">Anaerostipes caccae</name>
    <dbReference type="NCBI Taxonomy" id="105841"/>
    <lineage>
        <taxon>Bacteria</taxon>
        <taxon>Bacillati</taxon>
        <taxon>Bacillota</taxon>
        <taxon>Clostridia</taxon>
        <taxon>Lachnospirales</taxon>
        <taxon>Lachnospiraceae</taxon>
        <taxon>Anaerostipes</taxon>
    </lineage>
</organism>
<name>A0A6N2RJ20_9FIRM</name>
<proteinExistence type="predicted"/>
<sequence>MTIFTCKDTFEDMMSCIYTAWASRLGHKNIQLKTEPIGNLELFCDYRHVDHDPDQTASVIRSIQKKISFRAYQMVYRAAMSFQEEKLDIIYRFLIYGFHYGPSVVNMLQEPAVMNLFELDRKVMNEAHLFREFLRFFEIDHVLISHIEPKCDVLTILAPQFTDRMPSENWMIIDDNRKTAVVHPCDHDYYMTTLSEDELNRLKTSEISDLYTDLWKVFFETIGVEARKNPRCQRTMMPLWYRKHMTEFL</sequence>
<dbReference type="Pfam" id="PF13566">
    <property type="entry name" value="DUF4130"/>
    <property type="match status" value="1"/>
</dbReference>
<gene>
    <name evidence="1" type="ORF">ACLFYP115_00499</name>
</gene>
<dbReference type="NCBIfam" id="TIGR03915">
    <property type="entry name" value="SAM_7_link_chp"/>
    <property type="match status" value="1"/>
</dbReference>
<evidence type="ECO:0000313" key="1">
    <source>
        <dbReference type="EMBL" id="VYS80997.1"/>
    </source>
</evidence>
<dbReference type="InterPro" id="IPR023875">
    <property type="entry name" value="DNA_repair_put"/>
</dbReference>
<reference evidence="1" key="1">
    <citation type="submission" date="2019-11" db="EMBL/GenBank/DDBJ databases">
        <authorList>
            <person name="Feng L."/>
        </authorList>
    </citation>
    <scope>NUCLEOTIDE SEQUENCE</scope>
    <source>
        <strain evidence="1">AcaccaeLFYP115</strain>
    </source>
</reference>
<dbReference type="EMBL" id="CACRSQ010000002">
    <property type="protein sequence ID" value="VYS80997.1"/>
    <property type="molecule type" value="Genomic_DNA"/>
</dbReference>
<protein>
    <submittedName>
        <fullName evidence="1">Uncharacterized protein</fullName>
    </submittedName>
</protein>